<sequence length="402" mass="41268">MTQLTGPTRTTPQPHTGVEPRRGLLLLLAVATGLSCAGNYVAQPLLDLISRELHLGSVLTGLLVTASQAGYALGLMLLVPLGDVVDRRRLAVTLFSATALFLAVSALAPSGPVLLASTVLTALASVGAQVVVAHAASLATAENRGRAVALVMSGVLLGGLLARTAAGGLSELGGWRTPYAVLAVLMAAAALTLHRRLPRLPVMADLRYPALLRSTLVLLREEPVLRRRALLGALSLASYSTQLTALTFLLSGAPFRWSAPAIGLFGLVGAVGVLTMTFAARLSDRGHVRAVTRGATVLLLAGWLTLLAGERSLLWLAVGVVALNIGQQAVLNSSQTVIYGLRPEARNRVNSAFSTSFFLGGTVGSALASVVWAAAGWPGVCALGAACAAGAVVVALGERAHA</sequence>
<accession>A0ACD5A5E9</accession>
<dbReference type="Proteomes" id="UP001432251">
    <property type="component" value="Chromosome"/>
</dbReference>
<keyword evidence="2" id="KW-1185">Reference proteome</keyword>
<dbReference type="EMBL" id="CP146022">
    <property type="protein sequence ID" value="WWQ62362.1"/>
    <property type="molecule type" value="Genomic_DNA"/>
</dbReference>
<proteinExistence type="predicted"/>
<name>A0ACD5A5E9_9ACTN</name>
<gene>
    <name evidence="1" type="ORF">V2W30_02610</name>
</gene>
<evidence type="ECO:0000313" key="2">
    <source>
        <dbReference type="Proteomes" id="UP001432251"/>
    </source>
</evidence>
<protein>
    <submittedName>
        <fullName evidence="1">MFS transporter</fullName>
    </submittedName>
</protein>
<reference evidence="1" key="1">
    <citation type="journal article" date="2025" name="Int. J. Syst. Evol. Microbiol.">
        <title>Streptomyces citrinus sp. nov., with yellow diffusible pigment.</title>
        <authorList>
            <person name="He Y."/>
            <person name="Yang E."/>
            <person name="Xu J."/>
            <person name="Sun Y."/>
            <person name="Sun L."/>
        </authorList>
    </citation>
    <scope>NUCLEOTIDE SEQUENCE</scope>
    <source>
        <strain evidence="1">Q6</strain>
    </source>
</reference>
<organism evidence="1 2">
    <name type="scientific">Streptomyces citrinus</name>
    <dbReference type="NCBI Taxonomy" id="3118173"/>
    <lineage>
        <taxon>Bacteria</taxon>
        <taxon>Bacillati</taxon>
        <taxon>Actinomycetota</taxon>
        <taxon>Actinomycetes</taxon>
        <taxon>Kitasatosporales</taxon>
        <taxon>Streptomycetaceae</taxon>
        <taxon>Streptomyces</taxon>
    </lineage>
</organism>
<evidence type="ECO:0000313" key="1">
    <source>
        <dbReference type="EMBL" id="WWQ62362.1"/>
    </source>
</evidence>